<dbReference type="Pfam" id="PF12796">
    <property type="entry name" value="Ank_2"/>
    <property type="match status" value="3"/>
</dbReference>
<dbReference type="SMART" id="SM00248">
    <property type="entry name" value="ANK"/>
    <property type="match status" value="11"/>
</dbReference>
<protein>
    <recommendedName>
        <fullName evidence="4">NACHT domain-containing protein</fullName>
    </recommendedName>
</protein>
<dbReference type="HOGENOM" id="CLU_337381_0_0_1"/>
<dbReference type="Gene3D" id="1.25.40.20">
    <property type="entry name" value="Ankyrin repeat-containing domain"/>
    <property type="match status" value="4"/>
</dbReference>
<feature type="repeat" description="ANK" evidence="3">
    <location>
        <begin position="819"/>
        <end position="851"/>
    </location>
</feature>
<dbReference type="InterPro" id="IPR051165">
    <property type="entry name" value="Multifunctional_ANK_Repeat"/>
</dbReference>
<dbReference type="Proteomes" id="UP000030678">
    <property type="component" value="Unassembled WGS sequence"/>
</dbReference>
<dbReference type="PROSITE" id="PS50837">
    <property type="entry name" value="NACHT"/>
    <property type="match status" value="1"/>
</dbReference>
<proteinExistence type="predicted"/>
<dbReference type="SUPFAM" id="SSF48403">
    <property type="entry name" value="Ankyrin repeat"/>
    <property type="match status" value="1"/>
</dbReference>
<dbReference type="PANTHER" id="PTHR24123:SF33">
    <property type="entry name" value="PROTEIN HOS4"/>
    <property type="match status" value="1"/>
</dbReference>
<dbReference type="SUPFAM" id="SSF52540">
    <property type="entry name" value="P-loop containing nucleoside triphosphate hydrolases"/>
    <property type="match status" value="1"/>
</dbReference>
<dbReference type="VEuPathDB" id="FungiDB:G647_02311"/>
<reference evidence="5 6" key="1">
    <citation type="submission" date="2013-03" db="EMBL/GenBank/DDBJ databases">
        <title>The Genome Sequence of Cladophialophora carrionii CBS 160.54.</title>
        <authorList>
            <consortium name="The Broad Institute Genomics Platform"/>
            <person name="Cuomo C."/>
            <person name="de Hoog S."/>
            <person name="Gorbushina A."/>
            <person name="Walker B."/>
            <person name="Young S.K."/>
            <person name="Zeng Q."/>
            <person name="Gargeya S."/>
            <person name="Fitzgerald M."/>
            <person name="Haas B."/>
            <person name="Abouelleil A."/>
            <person name="Allen A.W."/>
            <person name="Alvarado L."/>
            <person name="Arachchi H.M."/>
            <person name="Berlin A.M."/>
            <person name="Chapman S.B."/>
            <person name="Gainer-Dewar J."/>
            <person name="Goldberg J."/>
            <person name="Griggs A."/>
            <person name="Gujja S."/>
            <person name="Hansen M."/>
            <person name="Howarth C."/>
            <person name="Imamovic A."/>
            <person name="Ireland A."/>
            <person name="Larimer J."/>
            <person name="McCowan C."/>
            <person name="Murphy C."/>
            <person name="Pearson M."/>
            <person name="Poon T.W."/>
            <person name="Priest M."/>
            <person name="Roberts A."/>
            <person name="Saif S."/>
            <person name="Shea T."/>
            <person name="Sisk P."/>
            <person name="Sykes S."/>
            <person name="Wortman J."/>
            <person name="Nusbaum C."/>
            <person name="Birren B."/>
        </authorList>
    </citation>
    <scope>NUCLEOTIDE SEQUENCE [LARGE SCALE GENOMIC DNA]</scope>
    <source>
        <strain evidence="5 6">CBS 160.54</strain>
    </source>
</reference>
<dbReference type="InterPro" id="IPR056884">
    <property type="entry name" value="NPHP3-like_N"/>
</dbReference>
<dbReference type="Gene3D" id="3.40.50.300">
    <property type="entry name" value="P-loop containing nucleotide triphosphate hydrolases"/>
    <property type="match status" value="1"/>
</dbReference>
<organism evidence="5 6">
    <name type="scientific">Cladophialophora carrionii CBS 160.54</name>
    <dbReference type="NCBI Taxonomy" id="1279043"/>
    <lineage>
        <taxon>Eukaryota</taxon>
        <taxon>Fungi</taxon>
        <taxon>Dikarya</taxon>
        <taxon>Ascomycota</taxon>
        <taxon>Pezizomycotina</taxon>
        <taxon>Eurotiomycetes</taxon>
        <taxon>Chaetothyriomycetidae</taxon>
        <taxon>Chaetothyriales</taxon>
        <taxon>Herpotrichiellaceae</taxon>
        <taxon>Cladophialophora</taxon>
    </lineage>
</organism>
<dbReference type="InterPro" id="IPR002110">
    <property type="entry name" value="Ankyrin_rpt"/>
</dbReference>
<evidence type="ECO:0000313" key="6">
    <source>
        <dbReference type="Proteomes" id="UP000030678"/>
    </source>
</evidence>
<feature type="repeat" description="ANK" evidence="3">
    <location>
        <begin position="680"/>
        <end position="712"/>
    </location>
</feature>
<name>V9DGT3_9EURO</name>
<feature type="repeat" description="ANK" evidence="3">
    <location>
        <begin position="852"/>
        <end position="874"/>
    </location>
</feature>
<dbReference type="InterPro" id="IPR036770">
    <property type="entry name" value="Ankyrin_rpt-contain_sf"/>
</dbReference>
<evidence type="ECO:0000259" key="4">
    <source>
        <dbReference type="PROSITE" id="PS50837"/>
    </source>
</evidence>
<accession>V9DGT3</accession>
<evidence type="ECO:0000256" key="3">
    <source>
        <dbReference type="PROSITE-ProRule" id="PRU00023"/>
    </source>
</evidence>
<dbReference type="EMBL" id="KB822703">
    <property type="protein sequence ID" value="ETI25538.1"/>
    <property type="molecule type" value="Genomic_DNA"/>
</dbReference>
<feature type="domain" description="NACHT" evidence="4">
    <location>
        <begin position="89"/>
        <end position="240"/>
    </location>
</feature>
<evidence type="ECO:0000256" key="2">
    <source>
        <dbReference type="ARBA" id="ARBA00023043"/>
    </source>
</evidence>
<evidence type="ECO:0000256" key="1">
    <source>
        <dbReference type="ARBA" id="ARBA00022737"/>
    </source>
</evidence>
<dbReference type="InterPro" id="IPR007111">
    <property type="entry name" value="NACHT_NTPase"/>
</dbReference>
<dbReference type="PROSITE" id="PS50297">
    <property type="entry name" value="ANK_REP_REGION"/>
    <property type="match status" value="3"/>
</dbReference>
<dbReference type="OrthoDB" id="163438at2759"/>
<keyword evidence="1" id="KW-0677">Repeat</keyword>
<dbReference type="RefSeq" id="XP_008724883.1">
    <property type="nucleotide sequence ID" value="XM_008726661.1"/>
</dbReference>
<dbReference type="InterPro" id="IPR027417">
    <property type="entry name" value="P-loop_NTPase"/>
</dbReference>
<sequence>MGPPGSKYIQRGNNSGGNVVFGSQKICSNRVSIGSDRSSDSSYRTVIEAFGSECDYDEVHHEIKKPHGQTCSWSQHQQDIRSWADDSSSLMWLVGGPGIGKTVLAKYLIKSLQQDGDKGKRTIYFFCDRQKRKDGSKAVFILRSLIYQCMTIAECLGKRHVKPKYDTYGPHLLKSNGELAKLFFEMMSDPGQGEWYCIIDALDDCEDQETKTLLEGIVAETQGAGGEYPRFLRLLITSRPCGAVRSAILNRNNVRVVHFTDPTGKQLNEADIADYISDHVRQFEHYPEEKKPSVEKQLIEKAGGNFTWTISMIHQLGNKSPDWYNKLLAEMPLGMETMVARIVHRAKPESLLLIQLLAVVQRPMSVTELATLIAMKGSPFDDLFALVRTTSAMSLRDKLRFGEESLQICDDEILFFHPSMPEQLHKMWTEDIFRKMHLKVAEACLIYLISIDDSHKPLQGRRKVDCGAEYQTVLGALPLLEYAAAHWPTHLYCAGPDSADRLWPLLEQSLSCETKRELSFQVYRFWHHDDYIEGQSPLHILVLHNLRSVVRRLFAGDLQPLPLWDVNARDSTGRPPLWWAVTKRHKDMVSLLLNNKSVNCNIRDHDAKISPPVLAIKRGFTDIVRLFLESDSARISWSRLKSNGRTFTALYWAAISKFEDLVLLLLTRKEFSQDLEEPCASQTPLVAAARNGYSEIVMALLRAGARRNSTDDDERLSALSWAARNGKREVVDCLLRYQDVDIYLRDPKLDRNAFQWAAAHRHEEIASSILAEMYTRWGNQAQQRCISLLLEAAERSQLGALNILLRRGGLTPDSTHRPDGRTALSLAAENGQTTVVQRLMGEDTEVNSVDTNGKTPLMWAADKGHVEVVEVLLESARVYVDAVDSSRRTAYDWALKQGRFEVCKLLASVQRPLEHRRGPHRASGPSQQLQG</sequence>
<keyword evidence="2 3" id="KW-0040">ANK repeat</keyword>
<evidence type="ECO:0000313" key="5">
    <source>
        <dbReference type="EMBL" id="ETI25538.1"/>
    </source>
</evidence>
<gene>
    <name evidence="5" type="ORF">G647_02311</name>
</gene>
<dbReference type="AlphaFoldDB" id="V9DGT3"/>
<dbReference type="PROSITE" id="PS50088">
    <property type="entry name" value="ANK_REPEAT"/>
    <property type="match status" value="3"/>
</dbReference>
<dbReference type="Pfam" id="PF24883">
    <property type="entry name" value="NPHP3_N"/>
    <property type="match status" value="1"/>
</dbReference>
<dbReference type="GeneID" id="19980804"/>
<dbReference type="PANTHER" id="PTHR24123">
    <property type="entry name" value="ANKYRIN REPEAT-CONTAINING"/>
    <property type="match status" value="1"/>
</dbReference>